<feature type="domain" description="AMP-binding enzyme C-terminal" evidence="5">
    <location>
        <begin position="409"/>
        <end position="485"/>
    </location>
</feature>
<dbReference type="PANTHER" id="PTHR43201:SF5">
    <property type="entry name" value="MEDIUM-CHAIN ACYL-COA LIGASE ACSF2, MITOCHONDRIAL"/>
    <property type="match status" value="1"/>
</dbReference>
<dbReference type="Pfam" id="PF00881">
    <property type="entry name" value="Nitroreductase"/>
    <property type="match status" value="1"/>
</dbReference>
<dbReference type="InterPro" id="IPR020845">
    <property type="entry name" value="AMP-binding_CS"/>
</dbReference>
<dbReference type="PROSITE" id="PS00455">
    <property type="entry name" value="AMP_BINDING"/>
    <property type="match status" value="1"/>
</dbReference>
<evidence type="ECO:0000313" key="6">
    <source>
        <dbReference type="EMBL" id="SHF50992.1"/>
    </source>
</evidence>
<dbReference type="AlphaFoldDB" id="A0A1M5C9A5"/>
<evidence type="ECO:0000256" key="1">
    <source>
        <dbReference type="ARBA" id="ARBA00006432"/>
    </source>
</evidence>
<dbReference type="Pfam" id="PF00501">
    <property type="entry name" value="AMP-binding"/>
    <property type="match status" value="1"/>
</dbReference>
<dbReference type="Gene3D" id="3.40.109.10">
    <property type="entry name" value="NADH Oxidase"/>
    <property type="match status" value="1"/>
</dbReference>
<dbReference type="STRING" id="1122155.SAMN02745158_04026"/>
<accession>A0A1M5C9A5</accession>
<dbReference type="Pfam" id="PF13193">
    <property type="entry name" value="AMP-binding_C"/>
    <property type="match status" value="1"/>
</dbReference>
<dbReference type="GO" id="GO:0016491">
    <property type="term" value="F:oxidoreductase activity"/>
    <property type="evidence" value="ECO:0007669"/>
    <property type="project" value="InterPro"/>
</dbReference>
<comment type="similarity">
    <text evidence="1">Belongs to the ATP-dependent AMP-binding enzyme family.</text>
</comment>
<dbReference type="GO" id="GO:0006631">
    <property type="term" value="P:fatty acid metabolic process"/>
    <property type="evidence" value="ECO:0007669"/>
    <property type="project" value="TreeGrafter"/>
</dbReference>
<proteinExistence type="inferred from homology"/>
<dbReference type="SUPFAM" id="SSF56801">
    <property type="entry name" value="Acetyl-CoA synthetase-like"/>
    <property type="match status" value="1"/>
</dbReference>
<evidence type="ECO:0000259" key="4">
    <source>
        <dbReference type="Pfam" id="PF00881"/>
    </source>
</evidence>
<keyword evidence="2" id="KW-0436">Ligase</keyword>
<dbReference type="InterPro" id="IPR029479">
    <property type="entry name" value="Nitroreductase"/>
</dbReference>
<dbReference type="InterPro" id="IPR000873">
    <property type="entry name" value="AMP-dep_synth/lig_dom"/>
</dbReference>
<dbReference type="SUPFAM" id="SSF55469">
    <property type="entry name" value="FMN-dependent nitroreductase-like"/>
    <property type="match status" value="1"/>
</dbReference>
<sequence>MFDTLVNNVLRLAETQPDKLAVAFKKEQVTYKELADKVIAVGTNLASLGVHKGDRVLFTALSKPEMVAAYLGIQYCGGIAVFVDKNSTPENALSVYADSEAVLFLTDKPMKEYADKIRLHSLKQLYSSELKTEEFIYAMPQEEDMAELLFTTGTTGKPKGVILTYRSVYHILMNTIEGIGITPEERVLLPLPLNHSFALRVLRATLYQGASVILQNGFAFAKEVENNQTMFNCTAMAAVPASMEILRSQMQEQFIKVLSRFRYIEIGAGSLTIEQRKRLTRQLPSTIIYNTWGSSESGGALFTNVTEIADNPVQIGTIGKPLPQVSIKVLDENGKEIKSDSSHPGRMALKGDMQMAGYWHRDELTRDTLKDGWLLTSDMVYMDDDGYVYMLGRADDIINVGGEKVSPIEVENIAGQYETVKECACIGVDDPEEVLGQVPVLFVAAKDSSFTETGIQTFLAEHMERYKLPRYYFLLQGIPRNRMGKIDRKELRRLWKERGENNLMNPVMQAILTRRSVRKFTQQPIPKEILEMILQAGYYAPTGHNMQTWRFTVLQDQEKIQNLKRIVGAVAKEKKVHFYGFEQPPCLILISNDIRNINGCQDASCAAENIFLAAHSYGLGSVWLNALMTLCEEPPIRALLNSYGIPSNHRVWSMAALGYPAAEGTLLAKKKDVVFYVD</sequence>
<gene>
    <name evidence="6" type="ORF">SAMN02745158_04026</name>
</gene>
<feature type="domain" description="AMP-dependent synthetase/ligase" evidence="3">
    <location>
        <begin position="13"/>
        <end position="359"/>
    </location>
</feature>
<protein>
    <submittedName>
        <fullName evidence="6">Long-chain acyl-CoA synthetase</fullName>
    </submittedName>
</protein>
<dbReference type="InterPro" id="IPR000415">
    <property type="entry name" value="Nitroreductase-like"/>
</dbReference>
<reference evidence="6 7" key="1">
    <citation type="submission" date="2016-11" db="EMBL/GenBank/DDBJ databases">
        <authorList>
            <person name="Jaros S."/>
            <person name="Januszkiewicz K."/>
            <person name="Wedrychowicz H."/>
        </authorList>
    </citation>
    <scope>NUCLEOTIDE SEQUENCE [LARGE SCALE GENOMIC DNA]</scope>
    <source>
        <strain evidence="6 7">DSM 17459</strain>
    </source>
</reference>
<keyword evidence="7" id="KW-1185">Reference proteome</keyword>
<organism evidence="6 7">
    <name type="scientific">Lactonifactor longoviformis DSM 17459</name>
    <dbReference type="NCBI Taxonomy" id="1122155"/>
    <lineage>
        <taxon>Bacteria</taxon>
        <taxon>Bacillati</taxon>
        <taxon>Bacillota</taxon>
        <taxon>Clostridia</taxon>
        <taxon>Eubacteriales</taxon>
        <taxon>Clostridiaceae</taxon>
        <taxon>Lactonifactor</taxon>
    </lineage>
</organism>
<dbReference type="Proteomes" id="UP000184245">
    <property type="component" value="Unassembled WGS sequence"/>
</dbReference>
<dbReference type="InterPro" id="IPR045851">
    <property type="entry name" value="AMP-bd_C_sf"/>
</dbReference>
<dbReference type="InterPro" id="IPR025110">
    <property type="entry name" value="AMP-bd_C"/>
</dbReference>
<evidence type="ECO:0000313" key="7">
    <source>
        <dbReference type="Proteomes" id="UP000184245"/>
    </source>
</evidence>
<dbReference type="RefSeq" id="WP_072854564.1">
    <property type="nucleotide sequence ID" value="NZ_FQVI01000035.1"/>
</dbReference>
<dbReference type="GO" id="GO:0031956">
    <property type="term" value="F:medium-chain fatty acid-CoA ligase activity"/>
    <property type="evidence" value="ECO:0007669"/>
    <property type="project" value="TreeGrafter"/>
</dbReference>
<evidence type="ECO:0000259" key="5">
    <source>
        <dbReference type="Pfam" id="PF13193"/>
    </source>
</evidence>
<evidence type="ECO:0000259" key="3">
    <source>
        <dbReference type="Pfam" id="PF00501"/>
    </source>
</evidence>
<name>A0A1M5C9A5_9CLOT</name>
<feature type="domain" description="Nitroreductase" evidence="4">
    <location>
        <begin position="511"/>
        <end position="659"/>
    </location>
</feature>
<dbReference type="InterPro" id="IPR042099">
    <property type="entry name" value="ANL_N_sf"/>
</dbReference>
<dbReference type="OrthoDB" id="9783470at2"/>
<dbReference type="Gene3D" id="3.40.50.12780">
    <property type="entry name" value="N-terminal domain of ligase-like"/>
    <property type="match status" value="1"/>
</dbReference>
<dbReference type="Gene3D" id="3.30.300.30">
    <property type="match status" value="1"/>
</dbReference>
<evidence type="ECO:0000256" key="2">
    <source>
        <dbReference type="ARBA" id="ARBA00022598"/>
    </source>
</evidence>
<dbReference type="PANTHER" id="PTHR43201">
    <property type="entry name" value="ACYL-COA SYNTHETASE"/>
    <property type="match status" value="1"/>
</dbReference>
<dbReference type="EMBL" id="FQVI01000035">
    <property type="protein sequence ID" value="SHF50992.1"/>
    <property type="molecule type" value="Genomic_DNA"/>
</dbReference>